<keyword evidence="1" id="KW-1188">Viral release from host cell</keyword>
<dbReference type="InterPro" id="IPR010090">
    <property type="entry name" value="Phage_tape_meas"/>
</dbReference>
<dbReference type="PANTHER" id="PTHR37813">
    <property type="entry name" value="FELS-2 PROPHAGE PROTEIN"/>
    <property type="match status" value="1"/>
</dbReference>
<dbReference type="AlphaFoldDB" id="A0A081N6Y2"/>
<reference evidence="4 5" key="1">
    <citation type="submission" date="2014-06" db="EMBL/GenBank/DDBJ databases">
        <title>Whole Genome Sequences of Three Symbiotic Endozoicomonas Bacteria.</title>
        <authorList>
            <person name="Neave M.J."/>
            <person name="Apprill A."/>
            <person name="Voolstra C.R."/>
        </authorList>
    </citation>
    <scope>NUCLEOTIDE SEQUENCE [LARGE SCALE GENOMIC DNA]</scope>
    <source>
        <strain evidence="4 5">LMG 24815</strain>
    </source>
</reference>
<evidence type="ECO:0000313" key="5">
    <source>
        <dbReference type="Proteomes" id="UP000028006"/>
    </source>
</evidence>
<dbReference type="EMBL" id="JOKG01000002">
    <property type="protein sequence ID" value="KEQ14205.1"/>
    <property type="molecule type" value="Genomic_DNA"/>
</dbReference>
<feature type="domain" description="Phage tail tape measure protein" evidence="3">
    <location>
        <begin position="90"/>
        <end position="288"/>
    </location>
</feature>
<proteinExistence type="predicted"/>
<protein>
    <recommendedName>
        <fullName evidence="3">Phage tail tape measure protein domain-containing protein</fullName>
    </recommendedName>
</protein>
<comment type="caution">
    <text evidence="4">The sequence shown here is derived from an EMBL/GenBank/DDBJ whole genome shotgun (WGS) entry which is preliminary data.</text>
</comment>
<organism evidence="4 5">
    <name type="scientific">Endozoicomonas montiporae</name>
    <dbReference type="NCBI Taxonomy" id="1027273"/>
    <lineage>
        <taxon>Bacteria</taxon>
        <taxon>Pseudomonadati</taxon>
        <taxon>Pseudomonadota</taxon>
        <taxon>Gammaproteobacteria</taxon>
        <taxon>Oceanospirillales</taxon>
        <taxon>Endozoicomonadaceae</taxon>
        <taxon>Endozoicomonas</taxon>
    </lineage>
</organism>
<keyword evidence="2" id="KW-1133">Transmembrane helix</keyword>
<name>A0A081N6Y2_9GAMM</name>
<keyword evidence="2" id="KW-0472">Membrane</keyword>
<evidence type="ECO:0000256" key="1">
    <source>
        <dbReference type="ARBA" id="ARBA00022612"/>
    </source>
</evidence>
<dbReference type="RefSeq" id="WP_034873968.1">
    <property type="nucleotide sequence ID" value="NZ_JOKG01000002.1"/>
</dbReference>
<keyword evidence="2" id="KW-0812">Transmembrane</keyword>
<dbReference type="eggNOG" id="COG5283">
    <property type="taxonomic scope" value="Bacteria"/>
</dbReference>
<keyword evidence="5" id="KW-1185">Reference proteome</keyword>
<sequence>MAATQLEKLMFTIGMVDQISKPIAGVTDKVGELVSTAKSGFADMGVGAAGLIGTGFAIQQMLGPAIEMDRALGEVRSLGVNEDALNKLSAAALDFSTTYGKSATEFVSASYDIQSAIAGLTGDELASFTTNSGLLAAATKADTATITGYMATMYGAFEQSANEMGKANWVDRVTEMTSTAVQMFRTDGNKMSAAFSNLGASATSAGIEMAEQMAILGRLQMTMGGSEAATKYRAFLASAGKAQDALGLQFTDSQGRMLGMVEILDQIRGKYGDTLTVAQSDELAKAFGTQEAVGLIQLLMNDVDGLADSIDALDNVSGLTTATQMAEDMVDPWEQMAAGVEAVRIGMGTALLPVINPLVESMADGAAELSRWTQMFPNLTRVVGLTVVGIVSLGAAMAAVTLIMGVGKTAMAGWMLTMKLVRGLTLLWTAAQWLLNAAFIASPVGLIVIGITALAAILYTAWMGVTALWKAFADTSAGQGLIAFIQEVIGWFGALGEMIGSTINWVIDKVNKIPGVNIGVSEELTAPPSVASLDEGRTLNVPSGGITKQISNAVSNNNGKQIHIGKVETSQQINAHTVEEMLYMAGG</sequence>
<feature type="transmembrane region" description="Helical" evidence="2">
    <location>
        <begin position="419"/>
        <end position="440"/>
    </location>
</feature>
<evidence type="ECO:0000256" key="2">
    <source>
        <dbReference type="SAM" id="Phobius"/>
    </source>
</evidence>
<feature type="transmembrane region" description="Helical" evidence="2">
    <location>
        <begin position="382"/>
        <end position="407"/>
    </location>
</feature>
<dbReference type="Pfam" id="PF10145">
    <property type="entry name" value="PhageMin_Tail"/>
    <property type="match status" value="1"/>
</dbReference>
<accession>A0A081N6Y2</accession>
<gene>
    <name evidence="4" type="ORF">GZ77_07175</name>
</gene>
<evidence type="ECO:0000313" key="4">
    <source>
        <dbReference type="EMBL" id="KEQ14205.1"/>
    </source>
</evidence>
<dbReference type="PANTHER" id="PTHR37813:SF1">
    <property type="entry name" value="FELS-2 PROPHAGE PROTEIN"/>
    <property type="match status" value="1"/>
</dbReference>
<evidence type="ECO:0000259" key="3">
    <source>
        <dbReference type="Pfam" id="PF10145"/>
    </source>
</evidence>
<dbReference type="NCBIfam" id="TIGR01760">
    <property type="entry name" value="tape_meas_TP901"/>
    <property type="match status" value="1"/>
</dbReference>
<feature type="transmembrane region" description="Helical" evidence="2">
    <location>
        <begin position="446"/>
        <end position="469"/>
    </location>
</feature>
<dbReference type="Proteomes" id="UP000028006">
    <property type="component" value="Unassembled WGS sequence"/>
</dbReference>